<dbReference type="EC" id="2.1.1.-" evidence="1"/>
<comment type="caution">
    <text evidence="1">The sequence shown here is derived from an EMBL/GenBank/DDBJ whole genome shotgun (WGS) entry which is preliminary data.</text>
</comment>
<proteinExistence type="predicted"/>
<name>A0ABD4RFH9_9CLOT</name>
<dbReference type="NCBIfam" id="NF038110">
    <property type="entry name" value="Lys_methyl_FliB"/>
    <property type="match status" value="1"/>
</dbReference>
<keyword evidence="1" id="KW-0808">Transferase</keyword>
<keyword evidence="1" id="KW-0969">Cilium</keyword>
<reference evidence="1 2" key="1">
    <citation type="submission" date="2021-08" db="EMBL/GenBank/DDBJ databases">
        <title>Genome sequence analysis of Clostridium chauvoei strains of European origin and evaluation of typing options for outbreak investigations.</title>
        <authorList>
            <person name="Abdel-Glil M."/>
            <person name="Thomas P."/>
            <person name="Seyboldt C."/>
        </authorList>
    </citation>
    <scope>NUCLEOTIDE SEQUENCE [LARGE SCALE GENOMIC DNA]</scope>
    <source>
        <strain evidence="1 2">S0260-09</strain>
    </source>
</reference>
<dbReference type="Proteomes" id="UP000775179">
    <property type="component" value="Unassembled WGS sequence"/>
</dbReference>
<keyword evidence="1" id="KW-0282">Flagellum</keyword>
<gene>
    <name evidence="1" type="primary">fliB</name>
    <name evidence="1" type="ORF">K4H94_02965</name>
</gene>
<dbReference type="GO" id="GO:0008168">
    <property type="term" value="F:methyltransferase activity"/>
    <property type="evidence" value="ECO:0007669"/>
    <property type="project" value="UniProtKB-KW"/>
</dbReference>
<dbReference type="GO" id="GO:0032259">
    <property type="term" value="P:methylation"/>
    <property type="evidence" value="ECO:0007669"/>
    <property type="project" value="UniProtKB-KW"/>
</dbReference>
<evidence type="ECO:0000313" key="1">
    <source>
        <dbReference type="EMBL" id="MBX7290010.1"/>
    </source>
</evidence>
<sequence length="406" mass="48178">MRRVLKPYYYDEFKCIGSECEDHCCKLWNIDIDKEIFYKYRKLNSDFGIEINKNVKRNRKAKNDNEYGRIQLDSRGNCPLLDSNNLCTIHKELGEKYLSHTCKTYPRLGSKFNDLHELSLAISCPEVCRKVLLNKRGITFDYVEEESPLDEARYLRKVCKAENEIYNLFWELRSVSISIMQYRNISIWKRLIIIAMIGENVQEALKENNIEKCYILIDKYKNIIEDKNILDSFGNIPTMQRLKFPFVKSILEVRTNMGIILNDKFNKMCINFNEVMGFDEGKSLDELINTYGKLEDEYYSKFLMENDYIIENYLVYNIYNNFMCGLGKKDIYNEVVKLVAVYSVLRMLLTTTLAVYEDEFKEENLIEVFYSFARVIEHNEEFLNKICNDMKELGYDKLSYLTILIK</sequence>
<dbReference type="KEGG" id="cchv:BTM20_05010"/>
<keyword evidence="1" id="KW-0489">Methyltransferase</keyword>
<accession>A0ABD4RFH9</accession>
<dbReference type="RefSeq" id="WP_021875208.1">
    <property type="nucleotide sequence ID" value="NZ_CP018630.1"/>
</dbReference>
<dbReference type="AlphaFoldDB" id="A0ABD4RFH9"/>
<keyword evidence="1" id="KW-0966">Cell projection</keyword>
<dbReference type="EMBL" id="JAIFTX010000005">
    <property type="protein sequence ID" value="MBX7290010.1"/>
    <property type="molecule type" value="Genomic_DNA"/>
</dbReference>
<dbReference type="GeneID" id="66301217"/>
<evidence type="ECO:0000313" key="2">
    <source>
        <dbReference type="Proteomes" id="UP000775179"/>
    </source>
</evidence>
<organism evidence="1 2">
    <name type="scientific">Clostridium chauvoei</name>
    <dbReference type="NCBI Taxonomy" id="46867"/>
    <lineage>
        <taxon>Bacteria</taxon>
        <taxon>Bacillati</taxon>
        <taxon>Bacillota</taxon>
        <taxon>Clostridia</taxon>
        <taxon>Eubacteriales</taxon>
        <taxon>Clostridiaceae</taxon>
        <taxon>Clostridium</taxon>
    </lineage>
</organism>
<protein>
    <submittedName>
        <fullName evidence="1">Flagellin lysine-N-methylase</fullName>
        <ecNumber evidence="1">2.1.1.-</ecNumber>
    </submittedName>
</protein>